<accession>A0ABU0LFQ0</accession>
<proteinExistence type="predicted"/>
<dbReference type="EMBL" id="JAUSVY010000006">
    <property type="protein sequence ID" value="MDQ0505977.1"/>
    <property type="molecule type" value="Genomic_DNA"/>
</dbReference>
<dbReference type="RefSeq" id="WP_237347731.1">
    <property type="nucleotide sequence ID" value="NZ_JABWGX010000048.1"/>
</dbReference>
<dbReference type="Proteomes" id="UP001241747">
    <property type="component" value="Unassembled WGS sequence"/>
</dbReference>
<evidence type="ECO:0000313" key="2">
    <source>
        <dbReference type="Proteomes" id="UP001241747"/>
    </source>
</evidence>
<reference evidence="1 2" key="1">
    <citation type="submission" date="2023-07" db="EMBL/GenBank/DDBJ databases">
        <title>Genomic Encyclopedia of Type Strains, Phase IV (KMG-IV): sequencing the most valuable type-strain genomes for metagenomic binning, comparative biology and taxonomic classification.</title>
        <authorList>
            <person name="Goeker M."/>
        </authorList>
    </citation>
    <scope>NUCLEOTIDE SEQUENCE [LARGE SCALE GENOMIC DNA]</scope>
    <source>
        <strain evidence="1 2">DSM 3770</strain>
    </source>
</reference>
<organism evidence="1 2">
    <name type="scientific">Xanthobacter agilis</name>
    <dbReference type="NCBI Taxonomy" id="47492"/>
    <lineage>
        <taxon>Bacteria</taxon>
        <taxon>Pseudomonadati</taxon>
        <taxon>Pseudomonadota</taxon>
        <taxon>Alphaproteobacteria</taxon>
        <taxon>Hyphomicrobiales</taxon>
        <taxon>Xanthobacteraceae</taxon>
        <taxon>Xanthobacter</taxon>
    </lineage>
</organism>
<evidence type="ECO:0000313" key="1">
    <source>
        <dbReference type="EMBL" id="MDQ0505977.1"/>
    </source>
</evidence>
<gene>
    <name evidence="1" type="ORF">QOZ94_002781</name>
</gene>
<protein>
    <submittedName>
        <fullName evidence="1">Uncharacterized protein</fullName>
    </submittedName>
</protein>
<sequence length="52" mass="5871">MTRSPFIFLYCDGTREMLLLMGWAHARQLADALRDSVVRVTDEAGAVVWEAT</sequence>
<name>A0ABU0LFQ0_XANAG</name>
<comment type="caution">
    <text evidence="1">The sequence shown here is derived from an EMBL/GenBank/DDBJ whole genome shotgun (WGS) entry which is preliminary data.</text>
</comment>
<keyword evidence="2" id="KW-1185">Reference proteome</keyword>